<dbReference type="CDD" id="cd06558">
    <property type="entry name" value="crotonase-like"/>
    <property type="match status" value="1"/>
</dbReference>
<dbReference type="OrthoDB" id="9781757at2"/>
<reference evidence="2 3" key="1">
    <citation type="submission" date="2018-09" db="EMBL/GenBank/DDBJ databases">
        <authorList>
            <person name="Zhu H."/>
        </authorList>
    </citation>
    <scope>NUCLEOTIDE SEQUENCE [LARGE SCALE GENOMIC DNA]</scope>
    <source>
        <strain evidence="2 3">K1W22B-8</strain>
    </source>
</reference>
<evidence type="ECO:0000313" key="3">
    <source>
        <dbReference type="Proteomes" id="UP000284605"/>
    </source>
</evidence>
<dbReference type="GO" id="GO:0004300">
    <property type="term" value="F:enoyl-CoA hydratase activity"/>
    <property type="evidence" value="ECO:0007669"/>
    <property type="project" value="UniProtKB-EC"/>
</dbReference>
<dbReference type="SUPFAM" id="SSF52096">
    <property type="entry name" value="ClpP/crotonase"/>
    <property type="match status" value="1"/>
</dbReference>
<keyword evidence="2" id="KW-0456">Lyase</keyword>
<keyword evidence="3" id="KW-1185">Reference proteome</keyword>
<dbReference type="InterPro" id="IPR001753">
    <property type="entry name" value="Enoyl-CoA_hydra/iso"/>
</dbReference>
<dbReference type="PANTHER" id="PTHR43459">
    <property type="entry name" value="ENOYL-COA HYDRATASE"/>
    <property type="match status" value="1"/>
</dbReference>
<comment type="similarity">
    <text evidence="1">Belongs to the enoyl-CoA hydratase/isomerase family.</text>
</comment>
<dbReference type="AlphaFoldDB" id="A0A418WB22"/>
<name>A0A418WB22_9PROT</name>
<gene>
    <name evidence="2" type="ORF">D3874_09110</name>
</gene>
<dbReference type="InterPro" id="IPR014748">
    <property type="entry name" value="Enoyl-CoA_hydra_C"/>
</dbReference>
<protein>
    <submittedName>
        <fullName evidence="2">Enoyl-CoA hydratase</fullName>
        <ecNumber evidence="2">4.2.1.17</ecNumber>
    </submittedName>
</protein>
<sequence length="268" mass="28865">MTSTDPVLWEQDGHVVRLVMNRPETRNALGSLEELDHFVSLCQRANDDRSVRAVILTGKGSAFAAGGNVKDMRDKVGILAGIPKVQRDSYRRTVQRLAQAIRNIEVPTIAAVNGPAIGQGCGLACLCDIRIAGEAAKFAVSFLKLGLVPGDGGAWILPRLIGSARAAELFFTGDLIDAATARDWGLVSRVVPDAELAAEASAFAGRIAAQPPDVLRLTKRLLREGERAPYESVLEMSAAFQALAHHTDDHDEAIAAFFEKRPGRFEGR</sequence>
<accession>A0A418WB22</accession>
<evidence type="ECO:0000256" key="1">
    <source>
        <dbReference type="ARBA" id="ARBA00005254"/>
    </source>
</evidence>
<dbReference type="Gene3D" id="3.90.226.10">
    <property type="entry name" value="2-enoyl-CoA Hydratase, Chain A, domain 1"/>
    <property type="match status" value="1"/>
</dbReference>
<evidence type="ECO:0000313" key="2">
    <source>
        <dbReference type="EMBL" id="RJF87164.1"/>
    </source>
</evidence>
<dbReference type="Pfam" id="PF00378">
    <property type="entry name" value="ECH_1"/>
    <property type="match status" value="1"/>
</dbReference>
<proteinExistence type="inferred from homology"/>
<dbReference type="Proteomes" id="UP000284605">
    <property type="component" value="Unassembled WGS sequence"/>
</dbReference>
<comment type="caution">
    <text evidence="2">The sequence shown here is derived from an EMBL/GenBank/DDBJ whole genome shotgun (WGS) entry which is preliminary data.</text>
</comment>
<dbReference type="NCBIfam" id="NF006699">
    <property type="entry name" value="PRK09245.1"/>
    <property type="match status" value="1"/>
</dbReference>
<organism evidence="2 3">
    <name type="scientific">Oleomonas cavernae</name>
    <dbReference type="NCBI Taxonomy" id="2320859"/>
    <lineage>
        <taxon>Bacteria</taxon>
        <taxon>Pseudomonadati</taxon>
        <taxon>Pseudomonadota</taxon>
        <taxon>Alphaproteobacteria</taxon>
        <taxon>Acetobacterales</taxon>
        <taxon>Acetobacteraceae</taxon>
        <taxon>Oleomonas</taxon>
    </lineage>
</organism>
<dbReference type="InterPro" id="IPR029045">
    <property type="entry name" value="ClpP/crotonase-like_dom_sf"/>
</dbReference>
<dbReference type="EC" id="4.2.1.17" evidence="2"/>
<dbReference type="RefSeq" id="WP_119777808.1">
    <property type="nucleotide sequence ID" value="NZ_QYUK01000011.1"/>
</dbReference>
<dbReference type="Gene3D" id="1.10.12.10">
    <property type="entry name" value="Lyase 2-enoyl-coa Hydratase, Chain A, domain 2"/>
    <property type="match status" value="1"/>
</dbReference>
<dbReference type="PANTHER" id="PTHR43459:SF1">
    <property type="entry name" value="EG:BACN32G11.4 PROTEIN"/>
    <property type="match status" value="1"/>
</dbReference>
<dbReference type="EMBL" id="QYUK01000011">
    <property type="protein sequence ID" value="RJF87164.1"/>
    <property type="molecule type" value="Genomic_DNA"/>
</dbReference>